<proteinExistence type="inferred from homology"/>
<dbReference type="Gene3D" id="3.40.50.10050">
    <property type="entry name" value="Translation initiation factor IF- 2, domain 3"/>
    <property type="match status" value="1"/>
</dbReference>
<dbReference type="Gene3D" id="3.40.50.300">
    <property type="entry name" value="P-loop containing nucleotide triphosphate hydrolases"/>
    <property type="match status" value="1"/>
</dbReference>
<dbReference type="PANTHER" id="PTHR43381">
    <property type="entry name" value="TRANSLATION INITIATION FACTOR IF-2-RELATED"/>
    <property type="match status" value="1"/>
</dbReference>
<evidence type="ECO:0000256" key="5">
    <source>
        <dbReference type="ARBA" id="ARBA00023134"/>
    </source>
</evidence>
<evidence type="ECO:0000259" key="7">
    <source>
        <dbReference type="PROSITE" id="PS51722"/>
    </source>
</evidence>
<dbReference type="CDD" id="cd03692">
    <property type="entry name" value="mtIF2_IVc"/>
    <property type="match status" value="1"/>
</dbReference>
<dbReference type="GO" id="GO:0005525">
    <property type="term" value="F:GTP binding"/>
    <property type="evidence" value="ECO:0007669"/>
    <property type="project" value="UniProtKB-KW"/>
</dbReference>
<accession>A0AAD8LJI5</accession>
<organism evidence="8 9">
    <name type="scientific">Babesia gibsoni</name>
    <dbReference type="NCBI Taxonomy" id="33632"/>
    <lineage>
        <taxon>Eukaryota</taxon>
        <taxon>Sar</taxon>
        <taxon>Alveolata</taxon>
        <taxon>Apicomplexa</taxon>
        <taxon>Aconoidasida</taxon>
        <taxon>Piroplasmida</taxon>
        <taxon>Babesiidae</taxon>
        <taxon>Babesia</taxon>
    </lineage>
</organism>
<feature type="domain" description="Tr-type G" evidence="7">
    <location>
        <begin position="1007"/>
        <end position="1247"/>
    </location>
</feature>
<keyword evidence="5" id="KW-0342">GTP-binding</keyword>
<sequence>MSRIFVKQVPRLVRQYLPNVQNLCATSVVEAMEDISHLKRRDESVETYFTHCISRALALLPELRMNGVIRALFAYKRANIKSKTFINEISQFLVDECIPGRPFEHFLGHCTANDILLLYKAFAVNEHFNLRLYGLCTEIIEAQNMHMMPSDCCVFFQAHMKYLDALRRGIITDDNGNITIEDVIRPSLALKVTMRFLNQRGEATPEDLTVFTEWLATSTGYYGLVRTISNYIAPFCQEMAQKAVIFNINHIHRMIQSCCHFYIYMPHEHYQSVRYFIASLLQESERRCDLQDYSLALQTFYALDRIGFWEFELLQGVMYSIVNNVKNMEDLEKIKSIIQSRLRKISEADDDNKKDEKKSMIDLYPAYARNRKLLCILYSSYVYVHGVRYLVCNKNADLARVKEHHVHRNGTCNLPEAFLSRLSYRNYGNSGRCSLTGLGTSAGQSNGRTIPIHSSTDGGVSNTGNTGYSPRRDFNNTKRTGYGAYTEPTYPRNAYENNVGAFQNSYGYGRNASYNNRNYQGKSYQHPMAYAYGANPYSGYNAYAPGNGYVNKQMSAVGGWHATVGGGTFTPPATHVWPNTHAASYHVHYMNSQARINHHPQGARGYLNHAETSVGGGVYGSERLQTSKTEWRHFTVDKSLLTSREYFSSFRPYSDITWFTDHTPDEDWPGADRLKQGETYDGIIRHWLTPLHAVFLTIEKMTECCLVTDDIPLEYTLPSVRANFKVDHVIHAKLKWPKEFDEKGRPKVVVSLDRQYSPFEYVEGDYAWGTPLMVKDNIAILKLDRGDHLALIYLAELGMKLINCSNYKMSQFIEKGERLHLQIARMPSFPRITSYLVRVPWDSPKRTEWAEKFPEIKEAIAPCGRFIYIMSSEHYAVYGSYAPAINLLRESEANRYDNNHLHSQEQSYNMTSESETKTMHSILPTAAKPQTIGEFTKKIGGKIKDILRFLFLQTKTPIDPAANLTTNLAKHIYNFVVGRTEFSDIDIYAVEEEINLLKEKSIVKTLERPPIVVLMGHINHGKTSIFDMLTETKNIDREPGNITQVVRAEVLTGDYPMTLIDTPGHEVFDAMRSCGAKIADIALIVVDSLEGLKKQTRESIKLCKNMGIPFIIAATKCDMPNAQHKAEELALQLSEEGVVIEGLGGDIQFLQVSVKQDVDNYKSAILNAIMLQSAVSSEEVVIEAPGVTGRGFVLESGKGTRSAPFCLAILKQGTIGKDGFFVSGKSSVKIKTMKTTSGKRVTTASPSHPVIIEGFEDDILPTPGDNFVIYSDEEHAELLAEHTLQQELENIAETELRRGIYAGMDILEERQTEDTHLKKIPVILKSATRGSVEALKHAISSVSVKGMMNTAIFDIVEASAGPIYKSDVISAKDAKAIILGLDSTLRADAKADAKRHNVTVLASEVIYDLLELSTNALKERLGDKLLTEHLGSARVLKVFNALKGDKAAGCVVTKGKIPKDSSVRVLRQGKPVYSGSLTSLRHTTDSVDQAVESQSCGMVFKGWNDVQVDDIVEAYAS</sequence>
<evidence type="ECO:0000256" key="3">
    <source>
        <dbReference type="ARBA" id="ARBA00022741"/>
    </source>
</evidence>
<dbReference type="Gene3D" id="2.40.30.10">
    <property type="entry name" value="Translation factors"/>
    <property type="match status" value="2"/>
</dbReference>
<dbReference type="GO" id="GO:0003924">
    <property type="term" value="F:GTPase activity"/>
    <property type="evidence" value="ECO:0007669"/>
    <property type="project" value="InterPro"/>
</dbReference>
<dbReference type="InterPro" id="IPR023115">
    <property type="entry name" value="TIF_IF2_dom3"/>
</dbReference>
<gene>
    <name evidence="8" type="ORF">BgAZ_302350</name>
</gene>
<evidence type="ECO:0000256" key="4">
    <source>
        <dbReference type="ARBA" id="ARBA00022917"/>
    </source>
</evidence>
<evidence type="ECO:0000256" key="1">
    <source>
        <dbReference type="ARBA" id="ARBA00007733"/>
    </source>
</evidence>
<dbReference type="Pfam" id="PF00009">
    <property type="entry name" value="GTP_EFTU"/>
    <property type="match status" value="1"/>
</dbReference>
<dbReference type="InterPro" id="IPR015760">
    <property type="entry name" value="TIF_IF2"/>
</dbReference>
<reference evidence="8" key="1">
    <citation type="submission" date="2023-08" db="EMBL/GenBank/DDBJ databases">
        <title>Draft sequence of the Babesia gibsoni genome.</title>
        <authorList>
            <person name="Yamagishi J.Y."/>
            <person name="Xuan X.X."/>
        </authorList>
    </citation>
    <scope>NUCLEOTIDE SEQUENCE</scope>
    <source>
        <strain evidence="8">Azabu</strain>
    </source>
</reference>
<dbReference type="Pfam" id="PF11987">
    <property type="entry name" value="IF-2"/>
    <property type="match status" value="1"/>
</dbReference>
<dbReference type="NCBIfam" id="TIGR00231">
    <property type="entry name" value="small_GTP"/>
    <property type="match status" value="1"/>
</dbReference>
<keyword evidence="4" id="KW-0648">Protein biosynthesis</keyword>
<dbReference type="SUPFAM" id="SSF52156">
    <property type="entry name" value="Initiation factor IF2/eIF5b, domain 3"/>
    <property type="match status" value="1"/>
</dbReference>
<dbReference type="InterPro" id="IPR005225">
    <property type="entry name" value="Small_GTP-bd"/>
</dbReference>
<dbReference type="SUPFAM" id="SSF50447">
    <property type="entry name" value="Translation proteins"/>
    <property type="match status" value="1"/>
</dbReference>
<dbReference type="InterPro" id="IPR009000">
    <property type="entry name" value="Transl_B-barrel_sf"/>
</dbReference>
<dbReference type="FunFam" id="2.40.30.10:FF:000008">
    <property type="entry name" value="Translation initiation factor IF-2"/>
    <property type="match status" value="1"/>
</dbReference>
<evidence type="ECO:0000256" key="6">
    <source>
        <dbReference type="SAM" id="MobiDB-lite"/>
    </source>
</evidence>
<comment type="caution">
    <text evidence="8">The sequence shown here is derived from an EMBL/GenBank/DDBJ whole genome shotgun (WGS) entry which is preliminary data.</text>
</comment>
<evidence type="ECO:0000256" key="2">
    <source>
        <dbReference type="ARBA" id="ARBA00022540"/>
    </source>
</evidence>
<evidence type="ECO:0000313" key="8">
    <source>
        <dbReference type="EMBL" id="KAK1442717.1"/>
    </source>
</evidence>
<dbReference type="GO" id="GO:0003743">
    <property type="term" value="F:translation initiation factor activity"/>
    <property type="evidence" value="ECO:0007669"/>
    <property type="project" value="UniProtKB-KW"/>
</dbReference>
<evidence type="ECO:0000313" key="9">
    <source>
        <dbReference type="Proteomes" id="UP001230268"/>
    </source>
</evidence>
<dbReference type="InterPro" id="IPR036925">
    <property type="entry name" value="TIF_IF2_dom3_sf"/>
</dbReference>
<dbReference type="PANTHER" id="PTHR43381:SF5">
    <property type="entry name" value="TR-TYPE G DOMAIN-CONTAINING PROTEIN"/>
    <property type="match status" value="1"/>
</dbReference>
<dbReference type="EMBL" id="JAVEPI010000003">
    <property type="protein sequence ID" value="KAK1442717.1"/>
    <property type="molecule type" value="Genomic_DNA"/>
</dbReference>
<keyword evidence="9" id="KW-1185">Reference proteome</keyword>
<dbReference type="GO" id="GO:0005737">
    <property type="term" value="C:cytoplasm"/>
    <property type="evidence" value="ECO:0007669"/>
    <property type="project" value="TreeGrafter"/>
</dbReference>
<keyword evidence="2 8" id="KW-0396">Initiation factor</keyword>
<dbReference type="Proteomes" id="UP001230268">
    <property type="component" value="Unassembled WGS sequence"/>
</dbReference>
<dbReference type="SUPFAM" id="SSF52540">
    <property type="entry name" value="P-loop containing nucleoside triphosphate hydrolases"/>
    <property type="match status" value="1"/>
</dbReference>
<feature type="compositionally biased region" description="Polar residues" evidence="6">
    <location>
        <begin position="444"/>
        <end position="468"/>
    </location>
</feature>
<dbReference type="PROSITE" id="PS51722">
    <property type="entry name" value="G_TR_2"/>
    <property type="match status" value="1"/>
</dbReference>
<feature type="region of interest" description="Disordered" evidence="6">
    <location>
        <begin position="444"/>
        <end position="479"/>
    </location>
</feature>
<comment type="similarity">
    <text evidence="1">Belongs to the TRAFAC class translation factor GTPase superfamily. Classic translation factor GTPase family. IF-2 subfamily.</text>
</comment>
<name>A0AAD8LJI5_BABGI</name>
<dbReference type="InterPro" id="IPR027417">
    <property type="entry name" value="P-loop_NTPase"/>
</dbReference>
<dbReference type="InterPro" id="IPR000795">
    <property type="entry name" value="T_Tr_GTP-bd_dom"/>
</dbReference>
<dbReference type="CDD" id="cd01887">
    <property type="entry name" value="IF2_eIF5B"/>
    <property type="match status" value="1"/>
</dbReference>
<protein>
    <submittedName>
        <fullName evidence="8">Translation initiation factor IF- 2</fullName>
    </submittedName>
</protein>
<keyword evidence="3" id="KW-0547">Nucleotide-binding</keyword>